<dbReference type="PANTHER" id="PTHR19853">
    <property type="entry name" value="WD REPEAT CONTAINING PROTEIN 3 WDR3"/>
    <property type="match status" value="1"/>
</dbReference>
<feature type="compositionally biased region" description="Basic and acidic residues" evidence="13">
    <location>
        <begin position="1246"/>
        <end position="1288"/>
    </location>
</feature>
<evidence type="ECO:0000256" key="8">
    <source>
        <dbReference type="ARBA" id="ARBA00023054"/>
    </source>
</evidence>
<evidence type="ECO:0000313" key="15">
    <source>
        <dbReference type="EMBL" id="CAG9333318.1"/>
    </source>
</evidence>
<dbReference type="Gene3D" id="1.10.472.80">
    <property type="entry name" value="Ypt/Rab-GAP domain of gyp1p, domain 3"/>
    <property type="match status" value="1"/>
</dbReference>
<dbReference type="InterPro" id="IPR035969">
    <property type="entry name" value="Rab-GAP_TBC_sf"/>
</dbReference>
<feature type="compositionally biased region" description="Basic and acidic residues" evidence="13">
    <location>
        <begin position="1179"/>
        <end position="1212"/>
    </location>
</feature>
<dbReference type="Gene3D" id="2.130.10.10">
    <property type="entry name" value="YVTN repeat-like/Quinoprotein amine dehydrogenase"/>
    <property type="match status" value="1"/>
</dbReference>
<evidence type="ECO:0000256" key="6">
    <source>
        <dbReference type="ARBA" id="ARBA00022737"/>
    </source>
</evidence>
<comment type="function">
    <text evidence="11">Molecular adapter which is involved in cilium biogenesis. Part of a functional complex including OFD1 a centriolar protein involved in cilium assembly. Could regulate the cAMP-dependent phosphorylation of OFD1, and its subsequent ubiquitination by PJA2 which ultimately leads to its proteasomal degradation.</text>
</comment>
<evidence type="ECO:0000256" key="1">
    <source>
        <dbReference type="ARBA" id="ARBA00004120"/>
    </source>
</evidence>
<dbReference type="SMART" id="SM00320">
    <property type="entry name" value="WD40"/>
    <property type="match status" value="3"/>
</dbReference>
<feature type="compositionally biased region" description="Low complexity" evidence="13">
    <location>
        <begin position="1336"/>
        <end position="1352"/>
    </location>
</feature>
<evidence type="ECO:0000256" key="13">
    <source>
        <dbReference type="SAM" id="MobiDB-lite"/>
    </source>
</evidence>
<dbReference type="PROSITE" id="PS50086">
    <property type="entry name" value="TBC_RABGAP"/>
    <property type="match status" value="1"/>
</dbReference>
<keyword evidence="8 12" id="KW-0175">Coiled coil</keyword>
<evidence type="ECO:0000256" key="3">
    <source>
        <dbReference type="ARBA" id="ARBA00014199"/>
    </source>
</evidence>
<evidence type="ECO:0000256" key="10">
    <source>
        <dbReference type="ARBA" id="ARBA00023273"/>
    </source>
</evidence>
<keyword evidence="7" id="KW-0970">Cilium biogenesis/degradation</keyword>
<dbReference type="GO" id="GO:0060271">
    <property type="term" value="P:cilium assembly"/>
    <property type="evidence" value="ECO:0007669"/>
    <property type="project" value="TreeGrafter"/>
</dbReference>
<feature type="compositionally biased region" description="Acidic residues" evidence="13">
    <location>
        <begin position="1227"/>
        <end position="1236"/>
    </location>
</feature>
<dbReference type="GO" id="GO:0036064">
    <property type="term" value="C:ciliary basal body"/>
    <property type="evidence" value="ECO:0007669"/>
    <property type="project" value="TreeGrafter"/>
</dbReference>
<keyword evidence="6" id="KW-0677">Repeat</keyword>
<evidence type="ECO:0000256" key="11">
    <source>
        <dbReference type="ARBA" id="ARBA00034464"/>
    </source>
</evidence>
<comment type="subcellular location">
    <subcellularLocation>
        <location evidence="1">Cytoplasm</location>
        <location evidence="1">Cytoskeleton</location>
        <location evidence="1">Cilium basal body</location>
    </subcellularLocation>
    <subcellularLocation>
        <location evidence="2">Cytoplasm</location>
        <location evidence="2">Cytoskeleton</location>
        <location evidence="2">Microtubule organizing center</location>
        <location evidence="2">Centrosome</location>
        <location evidence="2">Centriolar satellite</location>
    </subcellularLocation>
</comment>
<evidence type="ECO:0000256" key="2">
    <source>
        <dbReference type="ARBA" id="ARBA00004607"/>
    </source>
</evidence>
<dbReference type="PANTHER" id="PTHR19853:SF1">
    <property type="entry name" value="TBC1 DOMAIN FAMILY MEMBER 31"/>
    <property type="match status" value="1"/>
</dbReference>
<protein>
    <recommendedName>
        <fullName evidence="3">TBC1 domain family member 31</fullName>
    </recommendedName>
</protein>
<reference evidence="15" key="1">
    <citation type="submission" date="2021-09" db="EMBL/GenBank/DDBJ databases">
        <authorList>
            <consortium name="AG Swart"/>
            <person name="Singh M."/>
            <person name="Singh A."/>
            <person name="Seah K."/>
            <person name="Emmerich C."/>
        </authorList>
    </citation>
    <scope>NUCLEOTIDE SEQUENCE</scope>
    <source>
        <strain evidence="15">ATCC30299</strain>
    </source>
</reference>
<dbReference type="InterPro" id="IPR051570">
    <property type="entry name" value="TBC1_cilium_biogenesis"/>
</dbReference>
<keyword evidence="16" id="KW-1185">Reference proteome</keyword>
<accession>A0AAU9K479</accession>
<dbReference type="InterPro" id="IPR036322">
    <property type="entry name" value="WD40_repeat_dom_sf"/>
</dbReference>
<feature type="region of interest" description="Disordered" evidence="13">
    <location>
        <begin position="1132"/>
        <end position="1158"/>
    </location>
</feature>
<dbReference type="Proteomes" id="UP001162131">
    <property type="component" value="Unassembled WGS sequence"/>
</dbReference>
<feature type="region of interest" description="Disordered" evidence="13">
    <location>
        <begin position="1179"/>
        <end position="1361"/>
    </location>
</feature>
<evidence type="ECO:0000256" key="12">
    <source>
        <dbReference type="SAM" id="Coils"/>
    </source>
</evidence>
<dbReference type="InterPro" id="IPR000195">
    <property type="entry name" value="Rab-GAP-TBC_dom"/>
</dbReference>
<dbReference type="SUPFAM" id="SSF47923">
    <property type="entry name" value="Ypt/Rab-GAP domain of gyp1p"/>
    <property type="match status" value="1"/>
</dbReference>
<feature type="compositionally biased region" description="Low complexity" evidence="13">
    <location>
        <begin position="1289"/>
        <end position="1327"/>
    </location>
</feature>
<gene>
    <name evidence="15" type="ORF">BSTOLATCC_MIC58132</name>
</gene>
<evidence type="ECO:0000256" key="5">
    <source>
        <dbReference type="ARBA" id="ARBA00022574"/>
    </source>
</evidence>
<keyword evidence="9" id="KW-0206">Cytoskeleton</keyword>
<dbReference type="InterPro" id="IPR001680">
    <property type="entry name" value="WD40_rpt"/>
</dbReference>
<dbReference type="GO" id="GO:0034451">
    <property type="term" value="C:centriolar satellite"/>
    <property type="evidence" value="ECO:0007669"/>
    <property type="project" value="UniProtKB-SubCell"/>
</dbReference>
<evidence type="ECO:0000256" key="9">
    <source>
        <dbReference type="ARBA" id="ARBA00023212"/>
    </source>
</evidence>
<dbReference type="InterPro" id="IPR015943">
    <property type="entry name" value="WD40/YVTN_repeat-like_dom_sf"/>
</dbReference>
<feature type="domain" description="Rab-GAP TBC" evidence="14">
    <location>
        <begin position="383"/>
        <end position="558"/>
    </location>
</feature>
<evidence type="ECO:0000259" key="14">
    <source>
        <dbReference type="PROSITE" id="PS50086"/>
    </source>
</evidence>
<organism evidence="15 16">
    <name type="scientific">Blepharisma stoltei</name>
    <dbReference type="NCBI Taxonomy" id="1481888"/>
    <lineage>
        <taxon>Eukaryota</taxon>
        <taxon>Sar</taxon>
        <taxon>Alveolata</taxon>
        <taxon>Ciliophora</taxon>
        <taxon>Postciliodesmatophora</taxon>
        <taxon>Heterotrichea</taxon>
        <taxon>Heterotrichida</taxon>
        <taxon>Blepharismidae</taxon>
        <taxon>Blepharisma</taxon>
    </lineage>
</organism>
<feature type="coiled-coil region" evidence="12">
    <location>
        <begin position="744"/>
        <end position="771"/>
    </location>
</feature>
<feature type="coiled-coil region" evidence="12">
    <location>
        <begin position="661"/>
        <end position="714"/>
    </location>
</feature>
<keyword evidence="4" id="KW-0963">Cytoplasm</keyword>
<keyword evidence="10" id="KW-0966">Cell projection</keyword>
<sequence length="1361" mass="159904">MALNLALNASSGRIWNTKTQTSSSGLKVLIDFSITKPRALAKQSTFNISGDIALIGDSKGTITLFNFSQNWFSTIIRGCVSPTSLAIIPGQPDEIAVGMSTKNIEIYQLTGRLVSSLRGHRGPVIGISVNSVKKLLLSISSDSCIIWNVETWTRVRSLYAQAAAFIAGKFAPNMQSILTCFVDGIIFEWSLNSYELVRKFIMNENEPLGFTFSSDYELVIGVGKSGNLHVWKSENPEQESWALKLPAELRGIVKLDWLRGDIIACIGGNGQFYLINVKTSKIETKIENIDAMVNFETSGNGLLSGVLANGNVVIYDINVLLASSQSQTKKRLDIGISPNLAKSSDKKDNQDAQDIKPLIALKPANEVTFKLPALKKMLSQYGEFPEKHRIAIWSNLLNLPSNSNEFERLKSRGLHPSQSSLEKRFPLKEKSLISPLSVVMSALSYWCPALGEADFMPSIVFPFLKLSNGDPLITFEITVSLILYWFQHWFENFPEPPIKYLVAIEDVIKKNDIKLFEHIRNLGVNCSSYIWPVLKNVFTEVMTREEFISLMDHIFCEKSKPDLLIFIAAEYFMYFRPTIMTINSNEDFNYFLHRQNPINIQKLVKGALRLYDNRENIIIPNFEVRIPLPIGEYPLFTNYPDFSVQYKAQVRERLLLEENELLQKNEHIERINERLTMLEEQESQFRKEQEALLLAEYERRKAAAIEDQVRMQEKLKLDREIREKRLNQIKKIENTVESSLSHQEQIRKQELRRLEEEIARKQEEDRYYMQNRTEEEALSLLEFKATQRLLELMRVRAGEESMRKLRLDTENWEREQEMKDRLTQNKWHIDDEERRLKLEIMRENKQKELQTLSDYNDRRRVEIQQHITILEKELKGQDIERERRIRQVSEEELLRHEDQIQSMKRKQELLREHEEKYFENLLNEEKEYAQRKTDERLRVLEEEKEKQKYEMQRNRKEIEDLEKELERKILNDKVNEMRHMTEIKGIEEEKQLQEMLLKIEEERRMQRQLQQDLEFKEKEIKERAAFQKALRGNEERALQDQRESFNQLRLQLNKESEEISAARERAHRLKMDTIIKQREQELKEIEKRSSRGFDSRGFEPNFEARKTELRGGYEPREEGFRNLETRHIESRSYDPRMEEPRQFESRQAEARDYEPHIEDQRQRAYEPIYEEPRARVYEPRLEEPRTRGYEPRLEEPRIRGYEPRLEEPRTRAYEPIYEEQLRKSEDFEQPIDEDKEIDSRQVALRAYDHRQFESRADDRFPTYKSEQDIRRSYQDSPKWEESSDRSWESRSSSQVSQDSHCPSCDCSHSSRSSGCSCECMSENSEASIANSRDQIDSSSSISESGSDFSGSDAPHGRHTHI</sequence>
<name>A0AAU9K479_9CILI</name>
<dbReference type="SUPFAM" id="SSF50978">
    <property type="entry name" value="WD40 repeat-like"/>
    <property type="match status" value="1"/>
</dbReference>
<keyword evidence="5" id="KW-0853">WD repeat</keyword>
<evidence type="ECO:0000256" key="7">
    <source>
        <dbReference type="ARBA" id="ARBA00022794"/>
    </source>
</evidence>
<evidence type="ECO:0000256" key="4">
    <source>
        <dbReference type="ARBA" id="ARBA00022490"/>
    </source>
</evidence>
<dbReference type="Pfam" id="PF00566">
    <property type="entry name" value="RabGAP-TBC"/>
    <property type="match status" value="1"/>
</dbReference>
<dbReference type="EMBL" id="CAJZBQ010000056">
    <property type="protein sequence ID" value="CAG9333318.1"/>
    <property type="molecule type" value="Genomic_DNA"/>
</dbReference>
<comment type="caution">
    <text evidence="15">The sequence shown here is derived from an EMBL/GenBank/DDBJ whole genome shotgun (WGS) entry which is preliminary data.</text>
</comment>
<evidence type="ECO:0000313" key="16">
    <source>
        <dbReference type="Proteomes" id="UP001162131"/>
    </source>
</evidence>
<feature type="coiled-coil region" evidence="12">
    <location>
        <begin position="838"/>
        <end position="1072"/>
    </location>
</feature>
<proteinExistence type="predicted"/>